<dbReference type="AlphaFoldDB" id="A0A3G9IBU8"/>
<dbReference type="EMBL" id="AP019307">
    <property type="protein sequence ID" value="BBH15756.1"/>
    <property type="molecule type" value="Genomic_DNA"/>
</dbReference>
<dbReference type="Gene3D" id="1.10.150.130">
    <property type="match status" value="1"/>
</dbReference>
<sequence>MASVVRIKYGPFVVAWGLPSDAFGSRNVQKFDTKGDANLYVTSVRAEHPDAIFKRHQEQGIGKLCYEVRFRDDRNRQRTLRFDRKVDAEQKAADIESDKSRGRYVDHQSGKVTFQTYAETYLKVRRLAATSRLQMESRFKNHVYPVLGHLPLAAITPEVIAGWLHGLSGANSTRRLVLTNVSAVLNFAVDNKRIASNPCSAPSLKSERPKVEHRKVVPWTGEQVDAIESKLVPRYRPFAAIGGGLGVRQGEMFGLATTDINWFKGTVHIQRQVLMVGSKLHFAPPKFGKTREVPVPNYLRDELAAYLAEFPPVDVTLPWSDPRGDSGIKDGTLVTVKLILTSREHKALNKNYINDYIWKPAVTAAGIEARRDHGMHALRHHYASTLLAGGVSIREVSERLGHSDPGFTLRVYTHLMPGADDSTKSALDRAYEARRIRNHGLRGDAAP</sequence>
<dbReference type="GO" id="GO:0003677">
    <property type="term" value="F:DNA binding"/>
    <property type="evidence" value="ECO:0007669"/>
    <property type="project" value="UniProtKB-UniRule"/>
</dbReference>
<dbReference type="InterPro" id="IPR053876">
    <property type="entry name" value="Phage_int_M"/>
</dbReference>
<dbReference type="PANTHER" id="PTHR30349">
    <property type="entry name" value="PHAGE INTEGRASE-RELATED"/>
    <property type="match status" value="1"/>
</dbReference>
<evidence type="ECO:0000256" key="2">
    <source>
        <dbReference type="ARBA" id="ARBA00023125"/>
    </source>
</evidence>
<dbReference type="Proteomes" id="UP000271573">
    <property type="component" value="Chromosome"/>
</dbReference>
<keyword evidence="2 4" id="KW-0238">DNA-binding</keyword>
<accession>A0A3G9IBU8</accession>
<reference evidence="7 8" key="1">
    <citation type="submission" date="2018-11" db="EMBL/GenBank/DDBJ databases">
        <title>Complete genome sequence of Nocardioides baekrokdamisoli strain KCTC 39748.</title>
        <authorList>
            <person name="Kang S.W."/>
            <person name="Lee K.C."/>
            <person name="Kim K.K."/>
            <person name="Kim J.S."/>
            <person name="Kim D.S."/>
            <person name="Ko S.H."/>
            <person name="Yang S.H."/>
            <person name="Shin Y.K."/>
            <person name="Lee J.S."/>
        </authorList>
    </citation>
    <scope>NUCLEOTIDE SEQUENCE [LARGE SCALE GENOMIC DNA]</scope>
    <source>
        <strain evidence="7 8">KCTC 39748</strain>
    </source>
</reference>
<dbReference type="Gene3D" id="1.10.443.10">
    <property type="entry name" value="Intergrase catalytic core"/>
    <property type="match status" value="1"/>
</dbReference>
<evidence type="ECO:0000256" key="1">
    <source>
        <dbReference type="ARBA" id="ARBA00008857"/>
    </source>
</evidence>
<dbReference type="InterPro" id="IPR013762">
    <property type="entry name" value="Integrase-like_cat_sf"/>
</dbReference>
<dbReference type="GO" id="GO:0006310">
    <property type="term" value="P:DNA recombination"/>
    <property type="evidence" value="ECO:0007669"/>
    <property type="project" value="UniProtKB-KW"/>
</dbReference>
<evidence type="ECO:0000259" key="5">
    <source>
        <dbReference type="PROSITE" id="PS51898"/>
    </source>
</evidence>
<dbReference type="KEGG" id="nbe:Back2_00430"/>
<name>A0A3G9IBU8_9ACTN</name>
<evidence type="ECO:0000259" key="6">
    <source>
        <dbReference type="PROSITE" id="PS51900"/>
    </source>
</evidence>
<dbReference type="InterPro" id="IPR050090">
    <property type="entry name" value="Tyrosine_recombinase_XerCD"/>
</dbReference>
<dbReference type="PROSITE" id="PS51898">
    <property type="entry name" value="TYR_RECOMBINASE"/>
    <property type="match status" value="1"/>
</dbReference>
<dbReference type="CDD" id="cd01189">
    <property type="entry name" value="INT_ICEBs1_C_like"/>
    <property type="match status" value="1"/>
</dbReference>
<dbReference type="PANTHER" id="PTHR30349:SF64">
    <property type="entry name" value="PROPHAGE INTEGRASE INTD-RELATED"/>
    <property type="match status" value="1"/>
</dbReference>
<evidence type="ECO:0000313" key="8">
    <source>
        <dbReference type="Proteomes" id="UP000271573"/>
    </source>
</evidence>
<keyword evidence="8" id="KW-1185">Reference proteome</keyword>
<dbReference type="InterPro" id="IPR011010">
    <property type="entry name" value="DNA_brk_join_enz"/>
</dbReference>
<feature type="domain" description="Core-binding (CB)" evidence="6">
    <location>
        <begin position="112"/>
        <end position="189"/>
    </location>
</feature>
<keyword evidence="3" id="KW-0233">DNA recombination</keyword>
<evidence type="ECO:0008006" key="9">
    <source>
        <dbReference type="Google" id="ProtNLM"/>
    </source>
</evidence>
<dbReference type="InterPro" id="IPR010998">
    <property type="entry name" value="Integrase_recombinase_N"/>
</dbReference>
<dbReference type="OrthoDB" id="1822491at2"/>
<evidence type="ECO:0000313" key="7">
    <source>
        <dbReference type="EMBL" id="BBH15756.1"/>
    </source>
</evidence>
<dbReference type="Pfam" id="PF00589">
    <property type="entry name" value="Phage_integrase"/>
    <property type="match status" value="1"/>
</dbReference>
<evidence type="ECO:0000256" key="3">
    <source>
        <dbReference type="ARBA" id="ARBA00023172"/>
    </source>
</evidence>
<dbReference type="InterPro" id="IPR044068">
    <property type="entry name" value="CB"/>
</dbReference>
<proteinExistence type="inferred from homology"/>
<comment type="similarity">
    <text evidence="1">Belongs to the 'phage' integrase family.</text>
</comment>
<evidence type="ECO:0000256" key="4">
    <source>
        <dbReference type="PROSITE-ProRule" id="PRU01248"/>
    </source>
</evidence>
<dbReference type="RefSeq" id="WP_125565641.1">
    <property type="nucleotide sequence ID" value="NZ_AP019307.1"/>
</dbReference>
<dbReference type="InterPro" id="IPR002104">
    <property type="entry name" value="Integrase_catalytic"/>
</dbReference>
<dbReference type="SUPFAM" id="SSF56349">
    <property type="entry name" value="DNA breaking-rejoining enzymes"/>
    <property type="match status" value="1"/>
</dbReference>
<dbReference type="GO" id="GO:0015074">
    <property type="term" value="P:DNA integration"/>
    <property type="evidence" value="ECO:0007669"/>
    <property type="project" value="InterPro"/>
</dbReference>
<feature type="domain" description="Tyr recombinase" evidence="5">
    <location>
        <begin position="214"/>
        <end position="428"/>
    </location>
</feature>
<gene>
    <name evidence="7" type="ORF">Back2_00430</name>
</gene>
<dbReference type="Pfam" id="PF22022">
    <property type="entry name" value="Phage_int_M"/>
    <property type="match status" value="1"/>
</dbReference>
<organism evidence="7 8">
    <name type="scientific">Nocardioides baekrokdamisoli</name>
    <dbReference type="NCBI Taxonomy" id="1804624"/>
    <lineage>
        <taxon>Bacteria</taxon>
        <taxon>Bacillati</taxon>
        <taxon>Actinomycetota</taxon>
        <taxon>Actinomycetes</taxon>
        <taxon>Propionibacteriales</taxon>
        <taxon>Nocardioidaceae</taxon>
        <taxon>Nocardioides</taxon>
    </lineage>
</organism>
<dbReference type="PROSITE" id="PS51900">
    <property type="entry name" value="CB"/>
    <property type="match status" value="1"/>
</dbReference>
<protein>
    <recommendedName>
        <fullName evidence="9">Site-specific integrase</fullName>
    </recommendedName>
</protein>